<keyword evidence="2" id="KW-1185">Reference proteome</keyword>
<dbReference type="EMBL" id="DF968182">
    <property type="protein sequence ID" value="GAP41885.1"/>
    <property type="molecule type" value="Genomic_DNA"/>
</dbReference>
<evidence type="ECO:0000313" key="2">
    <source>
        <dbReference type="Proteomes" id="UP000053091"/>
    </source>
</evidence>
<proteinExistence type="predicted"/>
<name>A0A0S7BNY1_9BACT</name>
<accession>A0A0S7BNY1</accession>
<protein>
    <recommendedName>
        <fullName evidence="3">Radical SAM protein</fullName>
    </recommendedName>
</protein>
<reference evidence="1" key="1">
    <citation type="journal article" date="2015" name="Genome Announc.">
        <title>Draft Genome Sequence of Bacteroidales Strain TBC1, a Novel Isolate from a Methanogenic Wastewater Treatment System.</title>
        <authorList>
            <person name="Tourlousse D.M."/>
            <person name="Matsuura N."/>
            <person name="Sun L."/>
            <person name="Toyonaga M."/>
            <person name="Kuroda K."/>
            <person name="Ohashi A."/>
            <person name="Cruz R."/>
            <person name="Yamaguchi T."/>
            <person name="Sekiguchi Y."/>
        </authorList>
    </citation>
    <scope>NUCLEOTIDE SEQUENCE [LARGE SCALE GENOMIC DNA]</scope>
    <source>
        <strain evidence="1">TBC1</strain>
    </source>
</reference>
<evidence type="ECO:0000313" key="1">
    <source>
        <dbReference type="EMBL" id="GAP41885.1"/>
    </source>
</evidence>
<dbReference type="STRING" id="1678841.TBC1_1111"/>
<organism evidence="1">
    <name type="scientific">Lentimicrobium saccharophilum</name>
    <dbReference type="NCBI Taxonomy" id="1678841"/>
    <lineage>
        <taxon>Bacteria</taxon>
        <taxon>Pseudomonadati</taxon>
        <taxon>Bacteroidota</taxon>
        <taxon>Bacteroidia</taxon>
        <taxon>Bacteroidales</taxon>
        <taxon>Lentimicrobiaceae</taxon>
        <taxon>Lentimicrobium</taxon>
    </lineage>
</organism>
<dbReference type="Proteomes" id="UP000053091">
    <property type="component" value="Unassembled WGS sequence"/>
</dbReference>
<gene>
    <name evidence="1" type="ORF">TBC1_1111</name>
</gene>
<dbReference type="AlphaFoldDB" id="A0A0S7BNY1"/>
<sequence>MGVRNPKSEISRYPAIAVSRDKRNLQSAMKKKHFTIPIFVPELACPNRCVFCNQHSISGCE</sequence>
<evidence type="ECO:0008006" key="3">
    <source>
        <dbReference type="Google" id="ProtNLM"/>
    </source>
</evidence>